<evidence type="ECO:0000313" key="8">
    <source>
        <dbReference type="EMBL" id="BAY55295.1"/>
    </source>
</evidence>
<evidence type="ECO:0000256" key="3">
    <source>
        <dbReference type="ARBA" id="ARBA00023125"/>
    </source>
</evidence>
<evidence type="ECO:0000259" key="7">
    <source>
        <dbReference type="PROSITE" id="PS51900"/>
    </source>
</evidence>
<proteinExistence type="inferred from homology"/>
<dbReference type="SUPFAM" id="SSF56349">
    <property type="entry name" value="DNA breaking-rejoining enzymes"/>
    <property type="match status" value="1"/>
</dbReference>
<name>A0A1Z4JET3_LEPBY</name>
<reference evidence="8 9" key="1">
    <citation type="submission" date="2017-06" db="EMBL/GenBank/DDBJ databases">
        <title>Genome sequencing of cyanobaciteial culture collection at National Institute for Environmental Studies (NIES).</title>
        <authorList>
            <person name="Hirose Y."/>
            <person name="Shimura Y."/>
            <person name="Fujisawa T."/>
            <person name="Nakamura Y."/>
            <person name="Kawachi M."/>
        </authorList>
    </citation>
    <scope>NUCLEOTIDE SEQUENCE [LARGE SCALE GENOMIC DNA]</scope>
    <source>
        <strain evidence="8 9">NIES-2135</strain>
    </source>
</reference>
<dbReference type="Gene3D" id="1.10.443.10">
    <property type="entry name" value="Intergrase catalytic core"/>
    <property type="match status" value="1"/>
</dbReference>
<keyword evidence="9" id="KW-1185">Reference proteome</keyword>
<dbReference type="EMBL" id="AP018203">
    <property type="protein sequence ID" value="BAY55295.1"/>
    <property type="molecule type" value="Genomic_DNA"/>
</dbReference>
<accession>A0A1Z4JET3</accession>
<dbReference type="PANTHER" id="PTHR30349:SF64">
    <property type="entry name" value="PROPHAGE INTEGRASE INTD-RELATED"/>
    <property type="match status" value="1"/>
</dbReference>
<dbReference type="InterPro" id="IPR044068">
    <property type="entry name" value="CB"/>
</dbReference>
<keyword evidence="3 5" id="KW-0238">DNA-binding</keyword>
<dbReference type="InterPro" id="IPR002104">
    <property type="entry name" value="Integrase_catalytic"/>
</dbReference>
<evidence type="ECO:0000256" key="2">
    <source>
        <dbReference type="ARBA" id="ARBA00022908"/>
    </source>
</evidence>
<feature type="domain" description="Core-binding (CB)" evidence="7">
    <location>
        <begin position="16"/>
        <end position="106"/>
    </location>
</feature>
<feature type="domain" description="Tyr recombinase" evidence="6">
    <location>
        <begin position="127"/>
        <end position="313"/>
    </location>
</feature>
<evidence type="ECO:0000256" key="5">
    <source>
        <dbReference type="PROSITE-ProRule" id="PRU01248"/>
    </source>
</evidence>
<dbReference type="CDD" id="cd01195">
    <property type="entry name" value="INT_C_like_5"/>
    <property type="match status" value="1"/>
</dbReference>
<keyword evidence="2" id="KW-0229">DNA integration</keyword>
<dbReference type="Pfam" id="PF02899">
    <property type="entry name" value="Phage_int_SAM_1"/>
    <property type="match status" value="1"/>
</dbReference>
<gene>
    <name evidence="8" type="ORF">NIES2135_21180</name>
</gene>
<dbReference type="PROSITE" id="PS51900">
    <property type="entry name" value="CB"/>
    <property type="match status" value="1"/>
</dbReference>
<dbReference type="InterPro" id="IPR011010">
    <property type="entry name" value="DNA_brk_join_enz"/>
</dbReference>
<dbReference type="InterPro" id="IPR004107">
    <property type="entry name" value="Integrase_SAM-like_N"/>
</dbReference>
<comment type="similarity">
    <text evidence="1">Belongs to the 'phage' integrase family.</text>
</comment>
<dbReference type="InterPro" id="IPR013762">
    <property type="entry name" value="Integrase-like_cat_sf"/>
</dbReference>
<dbReference type="Proteomes" id="UP000217895">
    <property type="component" value="Chromosome"/>
</dbReference>
<organism evidence="8 9">
    <name type="scientific">Leptolyngbya boryana NIES-2135</name>
    <dbReference type="NCBI Taxonomy" id="1973484"/>
    <lineage>
        <taxon>Bacteria</taxon>
        <taxon>Bacillati</taxon>
        <taxon>Cyanobacteriota</taxon>
        <taxon>Cyanophyceae</taxon>
        <taxon>Leptolyngbyales</taxon>
        <taxon>Leptolyngbyaceae</taxon>
        <taxon>Leptolyngbya group</taxon>
        <taxon>Leptolyngbya</taxon>
    </lineage>
</organism>
<evidence type="ECO:0000259" key="6">
    <source>
        <dbReference type="PROSITE" id="PS51898"/>
    </source>
</evidence>
<dbReference type="GO" id="GO:0006310">
    <property type="term" value="P:DNA recombination"/>
    <property type="evidence" value="ECO:0007669"/>
    <property type="project" value="UniProtKB-KW"/>
</dbReference>
<dbReference type="GO" id="GO:0003677">
    <property type="term" value="F:DNA binding"/>
    <property type="evidence" value="ECO:0007669"/>
    <property type="project" value="UniProtKB-UniRule"/>
</dbReference>
<dbReference type="InterPro" id="IPR010998">
    <property type="entry name" value="Integrase_recombinase_N"/>
</dbReference>
<dbReference type="Gene3D" id="1.10.150.130">
    <property type="match status" value="1"/>
</dbReference>
<dbReference type="PANTHER" id="PTHR30349">
    <property type="entry name" value="PHAGE INTEGRASE-RELATED"/>
    <property type="match status" value="1"/>
</dbReference>
<protein>
    <submittedName>
        <fullName evidence="8">Integrase-recombinase protein</fullName>
    </submittedName>
</protein>
<sequence length="328" mass="37061">MSDLIQSSSFGSFRLIEERDLLQELLADKRSPETRRAYERCLKDFFRVLSNQEPSPQLIREFLELERFTAIQLVLSYKAHLISKGLAEATINQRIAAVKSLVTYAQKVGKCLWSLEEVQGQKIRAYRDTSGVDRDNYLKILNLLDRSTLKGCRDYALFLLLWSNVLRRGEVSKINCSDFDSDSGSLWILGKGRGKQKERVTLDRSVTDAIAEWLARRGKVKPDSPLFTSISRSSAGHRLTGDGIYKIVRETAEKAGIKKILSPHRIRHSGITEALELTNGDVRKVQKLSRHASVNTVLLYDDSRKNTQGEMSELLARSLKTGQDSTSA</sequence>
<keyword evidence="4" id="KW-0233">DNA recombination</keyword>
<dbReference type="AlphaFoldDB" id="A0A1Z4JET3"/>
<evidence type="ECO:0000313" key="9">
    <source>
        <dbReference type="Proteomes" id="UP000217895"/>
    </source>
</evidence>
<dbReference type="InterPro" id="IPR050090">
    <property type="entry name" value="Tyrosine_recombinase_XerCD"/>
</dbReference>
<dbReference type="Pfam" id="PF00589">
    <property type="entry name" value="Phage_integrase"/>
    <property type="match status" value="1"/>
</dbReference>
<evidence type="ECO:0000256" key="1">
    <source>
        <dbReference type="ARBA" id="ARBA00008857"/>
    </source>
</evidence>
<evidence type="ECO:0000256" key="4">
    <source>
        <dbReference type="ARBA" id="ARBA00023172"/>
    </source>
</evidence>
<dbReference type="PROSITE" id="PS51898">
    <property type="entry name" value="TYR_RECOMBINASE"/>
    <property type="match status" value="1"/>
</dbReference>
<dbReference type="GO" id="GO:0015074">
    <property type="term" value="P:DNA integration"/>
    <property type="evidence" value="ECO:0007669"/>
    <property type="project" value="UniProtKB-KW"/>
</dbReference>